<dbReference type="InterPro" id="IPR006020">
    <property type="entry name" value="PTB/PI_dom"/>
</dbReference>
<gene>
    <name evidence="4" type="ORF">TCEB3V08_LOCUS10033</name>
</gene>
<protein>
    <recommendedName>
        <fullName evidence="3">PID domain-containing protein</fullName>
    </recommendedName>
</protein>
<evidence type="ECO:0000256" key="1">
    <source>
        <dbReference type="ARBA" id="ARBA00004496"/>
    </source>
</evidence>
<dbReference type="SUPFAM" id="SSF50729">
    <property type="entry name" value="PH domain-like"/>
    <property type="match status" value="1"/>
</dbReference>
<sequence length="142" mass="16348">MAEPETTLVKLLSHFVYGRGFYHEWIPRDVPCHDYFYSLKNVSFCAFHPRDHRYMGFITKHPQLHRFACHVFMGCESTRPVAEAVGAKVVLDTHANDDSLGVYFVQRKHSVENTGDGEWLHQLSFAGANVLAFHDVLSLRRL</sequence>
<dbReference type="InterPro" id="IPR011993">
    <property type="entry name" value="PH-like_dom_sf"/>
</dbReference>
<evidence type="ECO:0000256" key="2">
    <source>
        <dbReference type="ARBA" id="ARBA00022490"/>
    </source>
</evidence>
<dbReference type="GO" id="GO:0046328">
    <property type="term" value="P:regulation of JNK cascade"/>
    <property type="evidence" value="ECO:0007669"/>
    <property type="project" value="InterPro"/>
</dbReference>
<dbReference type="GO" id="GO:0005078">
    <property type="term" value="F:MAP-kinase scaffold activity"/>
    <property type="evidence" value="ECO:0007669"/>
    <property type="project" value="TreeGrafter"/>
</dbReference>
<reference evidence="4" key="1">
    <citation type="submission" date="2020-11" db="EMBL/GenBank/DDBJ databases">
        <authorList>
            <person name="Tran Van P."/>
        </authorList>
    </citation>
    <scope>NUCLEOTIDE SEQUENCE</scope>
</reference>
<dbReference type="Pfam" id="PF00640">
    <property type="entry name" value="PID"/>
    <property type="match status" value="1"/>
</dbReference>
<evidence type="ECO:0000313" key="4">
    <source>
        <dbReference type="EMBL" id="CAD7409459.1"/>
    </source>
</evidence>
<dbReference type="GO" id="GO:0008432">
    <property type="term" value="F:JUN kinase binding"/>
    <property type="evidence" value="ECO:0007669"/>
    <property type="project" value="TreeGrafter"/>
</dbReference>
<evidence type="ECO:0000259" key="3">
    <source>
        <dbReference type="Pfam" id="PF00640"/>
    </source>
</evidence>
<feature type="domain" description="PID" evidence="3">
    <location>
        <begin position="37"/>
        <end position="87"/>
    </location>
</feature>
<dbReference type="AlphaFoldDB" id="A0A7R9H7Y8"/>
<name>A0A7R9H7Y8_TIMCR</name>
<dbReference type="InterPro" id="IPR047178">
    <property type="entry name" value="JIP1_scaffold"/>
</dbReference>
<organism evidence="4">
    <name type="scientific">Timema cristinae</name>
    <name type="common">Walking stick</name>
    <dbReference type="NCBI Taxonomy" id="61476"/>
    <lineage>
        <taxon>Eukaryota</taxon>
        <taxon>Metazoa</taxon>
        <taxon>Ecdysozoa</taxon>
        <taxon>Arthropoda</taxon>
        <taxon>Hexapoda</taxon>
        <taxon>Insecta</taxon>
        <taxon>Pterygota</taxon>
        <taxon>Neoptera</taxon>
        <taxon>Polyneoptera</taxon>
        <taxon>Phasmatodea</taxon>
        <taxon>Timematodea</taxon>
        <taxon>Timematoidea</taxon>
        <taxon>Timematidae</taxon>
        <taxon>Timema</taxon>
    </lineage>
</organism>
<dbReference type="GO" id="GO:0007254">
    <property type="term" value="P:JNK cascade"/>
    <property type="evidence" value="ECO:0007669"/>
    <property type="project" value="TreeGrafter"/>
</dbReference>
<proteinExistence type="predicted"/>
<dbReference type="GO" id="GO:0005737">
    <property type="term" value="C:cytoplasm"/>
    <property type="evidence" value="ECO:0007669"/>
    <property type="project" value="UniProtKB-SubCell"/>
</dbReference>
<dbReference type="EMBL" id="OC321113">
    <property type="protein sequence ID" value="CAD7409459.1"/>
    <property type="molecule type" value="Genomic_DNA"/>
</dbReference>
<dbReference type="PANTHER" id="PTHR47437:SF4">
    <property type="entry name" value="JNK-INTERACTING PROTEIN 1-LIKE PROTEIN"/>
    <property type="match status" value="1"/>
</dbReference>
<keyword evidence="2" id="KW-0963">Cytoplasm</keyword>
<accession>A0A7R9H7Y8</accession>
<comment type="subcellular location">
    <subcellularLocation>
        <location evidence="1">Cytoplasm</location>
    </subcellularLocation>
</comment>
<dbReference type="PANTHER" id="PTHR47437">
    <property type="entry name" value="JNK-INTERACTING PROTEIN 1-LIKE PROTEIN"/>
    <property type="match status" value="1"/>
</dbReference>
<dbReference type="Gene3D" id="2.30.29.30">
    <property type="entry name" value="Pleckstrin-homology domain (PH domain)/Phosphotyrosine-binding domain (PTB)"/>
    <property type="match status" value="1"/>
</dbReference>